<evidence type="ECO:0000256" key="3">
    <source>
        <dbReference type="ARBA" id="ARBA00022553"/>
    </source>
</evidence>
<proteinExistence type="predicted"/>
<dbReference type="Proteomes" id="UP000632138">
    <property type="component" value="Unassembled WGS sequence"/>
</dbReference>
<dbReference type="EC" id="2.7.13.3" evidence="2"/>
<accession>A0ABS2AFF5</accession>
<evidence type="ECO:0000256" key="4">
    <source>
        <dbReference type="ARBA" id="ARBA00022679"/>
    </source>
</evidence>
<feature type="transmembrane region" description="Helical" evidence="9">
    <location>
        <begin position="104"/>
        <end position="123"/>
    </location>
</feature>
<dbReference type="InterPro" id="IPR036890">
    <property type="entry name" value="HATPase_C_sf"/>
</dbReference>
<evidence type="ECO:0000259" key="10">
    <source>
        <dbReference type="SMART" id="SM00387"/>
    </source>
</evidence>
<evidence type="ECO:0000256" key="5">
    <source>
        <dbReference type="ARBA" id="ARBA00022741"/>
    </source>
</evidence>
<evidence type="ECO:0000256" key="1">
    <source>
        <dbReference type="ARBA" id="ARBA00000085"/>
    </source>
</evidence>
<dbReference type="PANTHER" id="PTHR24421:SF10">
    <property type="entry name" value="NITRATE_NITRITE SENSOR PROTEIN NARQ"/>
    <property type="match status" value="1"/>
</dbReference>
<dbReference type="Gene3D" id="1.20.5.1930">
    <property type="match status" value="1"/>
</dbReference>
<keyword evidence="12" id="KW-1185">Reference proteome</keyword>
<feature type="domain" description="Histidine kinase/HSP90-like ATPase" evidence="10">
    <location>
        <begin position="271"/>
        <end position="363"/>
    </location>
</feature>
<evidence type="ECO:0000313" key="12">
    <source>
        <dbReference type="Proteomes" id="UP000632138"/>
    </source>
</evidence>
<keyword evidence="9" id="KW-0812">Transmembrane</keyword>
<sequence>MKPFLAARIDRFARARPVLLDRLLAGAVWVVAGLPSALIAGWAGLVVGTATVLPLAARRQFPRSVLAWSTAVFVVQLVVLLVPLPANLAQAIVVYTIAAHVPSLAVRLTALALATAGCLVAGFRWSTPPRYVANAVFIGVVLAVLVVLVWMIGNLVRGRTANLRALAESRHRNERLAAAREIHDLVAHSLTVVVVQADAGAYGDPRQALTTIGRTARTALADVREVIEMLRETAPVSDAPVVLADVERIADVVRAAGVPVTVFADPHTLTVVPPPILRVIREALTNVVKHAGVGASAAVSMWISAEELRVRVDDDGSGGPVGAGTGVGIAGMRERLHALDGTLEAGPLPDRGFRVQASMPVAVP</sequence>
<dbReference type="InterPro" id="IPR055558">
    <property type="entry name" value="DUF7134"/>
</dbReference>
<dbReference type="CDD" id="cd16917">
    <property type="entry name" value="HATPase_UhpB-NarQ-NarX-like"/>
    <property type="match status" value="1"/>
</dbReference>
<dbReference type="InterPro" id="IPR011712">
    <property type="entry name" value="Sig_transdc_His_kin_sub3_dim/P"/>
</dbReference>
<keyword evidence="8" id="KW-0902">Two-component regulatory system</keyword>
<keyword evidence="9" id="KW-1133">Transmembrane helix</keyword>
<dbReference type="InterPro" id="IPR003594">
    <property type="entry name" value="HATPase_dom"/>
</dbReference>
<dbReference type="SMART" id="SM00387">
    <property type="entry name" value="HATPase_c"/>
    <property type="match status" value="1"/>
</dbReference>
<feature type="transmembrane region" description="Helical" evidence="9">
    <location>
        <begin position="135"/>
        <end position="153"/>
    </location>
</feature>
<keyword evidence="4" id="KW-0808">Transferase</keyword>
<organism evidence="11 12">
    <name type="scientific">Paractinoplanes ovalisporus</name>
    <dbReference type="NCBI Taxonomy" id="2810368"/>
    <lineage>
        <taxon>Bacteria</taxon>
        <taxon>Bacillati</taxon>
        <taxon>Actinomycetota</taxon>
        <taxon>Actinomycetes</taxon>
        <taxon>Micromonosporales</taxon>
        <taxon>Micromonosporaceae</taxon>
        <taxon>Paractinoplanes</taxon>
    </lineage>
</organism>
<name>A0ABS2AFF5_9ACTN</name>
<reference evidence="11 12" key="1">
    <citation type="submission" date="2021-01" db="EMBL/GenBank/DDBJ databases">
        <title>Actinoplanes sp. nov. LDG1-06 isolated from lichen.</title>
        <authorList>
            <person name="Saeng-In P."/>
            <person name="Phongsopitanun W."/>
            <person name="Kanchanasin P."/>
            <person name="Yuki M."/>
            <person name="Kudo T."/>
            <person name="Ohkuma M."/>
            <person name="Tanasupawat S."/>
        </authorList>
    </citation>
    <scope>NUCLEOTIDE SEQUENCE [LARGE SCALE GENOMIC DNA]</scope>
    <source>
        <strain evidence="11 12">LDG1-06</strain>
    </source>
</reference>
<gene>
    <name evidence="11" type="ORF">JIG36_23635</name>
</gene>
<dbReference type="InterPro" id="IPR050482">
    <property type="entry name" value="Sensor_HK_TwoCompSys"/>
</dbReference>
<dbReference type="Pfam" id="PF07730">
    <property type="entry name" value="HisKA_3"/>
    <property type="match status" value="1"/>
</dbReference>
<feature type="transmembrane region" description="Helical" evidence="9">
    <location>
        <begin position="65"/>
        <end position="84"/>
    </location>
</feature>
<dbReference type="PANTHER" id="PTHR24421">
    <property type="entry name" value="NITRATE/NITRITE SENSOR PROTEIN NARX-RELATED"/>
    <property type="match status" value="1"/>
</dbReference>
<keyword evidence="5" id="KW-0547">Nucleotide-binding</keyword>
<evidence type="ECO:0000256" key="9">
    <source>
        <dbReference type="SAM" id="Phobius"/>
    </source>
</evidence>
<dbReference type="RefSeq" id="WP_203378547.1">
    <property type="nucleotide sequence ID" value="NZ_JAENHP010000007.1"/>
</dbReference>
<keyword evidence="6" id="KW-0418">Kinase</keyword>
<dbReference type="Pfam" id="PF23539">
    <property type="entry name" value="DUF7134"/>
    <property type="match status" value="1"/>
</dbReference>
<keyword evidence="9" id="KW-0472">Membrane</keyword>
<evidence type="ECO:0000256" key="8">
    <source>
        <dbReference type="ARBA" id="ARBA00023012"/>
    </source>
</evidence>
<protein>
    <recommendedName>
        <fullName evidence="2">histidine kinase</fullName>
        <ecNumber evidence="2">2.7.13.3</ecNumber>
    </recommendedName>
</protein>
<comment type="caution">
    <text evidence="11">The sequence shown here is derived from an EMBL/GenBank/DDBJ whole genome shotgun (WGS) entry which is preliminary data.</text>
</comment>
<evidence type="ECO:0000256" key="7">
    <source>
        <dbReference type="ARBA" id="ARBA00022840"/>
    </source>
</evidence>
<dbReference type="SUPFAM" id="SSF55874">
    <property type="entry name" value="ATPase domain of HSP90 chaperone/DNA topoisomerase II/histidine kinase"/>
    <property type="match status" value="1"/>
</dbReference>
<comment type="catalytic activity">
    <reaction evidence="1">
        <text>ATP + protein L-histidine = ADP + protein N-phospho-L-histidine.</text>
        <dbReference type="EC" id="2.7.13.3"/>
    </reaction>
</comment>
<evidence type="ECO:0000256" key="6">
    <source>
        <dbReference type="ARBA" id="ARBA00022777"/>
    </source>
</evidence>
<dbReference type="Gene3D" id="3.30.565.10">
    <property type="entry name" value="Histidine kinase-like ATPase, C-terminal domain"/>
    <property type="match status" value="1"/>
</dbReference>
<keyword evidence="7" id="KW-0067">ATP-binding</keyword>
<evidence type="ECO:0000313" key="11">
    <source>
        <dbReference type="EMBL" id="MBM2618552.1"/>
    </source>
</evidence>
<dbReference type="EMBL" id="JAENHP010000007">
    <property type="protein sequence ID" value="MBM2618552.1"/>
    <property type="molecule type" value="Genomic_DNA"/>
</dbReference>
<dbReference type="Pfam" id="PF02518">
    <property type="entry name" value="HATPase_c"/>
    <property type="match status" value="1"/>
</dbReference>
<evidence type="ECO:0000256" key="2">
    <source>
        <dbReference type="ARBA" id="ARBA00012438"/>
    </source>
</evidence>
<feature type="transmembrane region" description="Helical" evidence="9">
    <location>
        <begin position="27"/>
        <end position="53"/>
    </location>
</feature>
<keyword evidence="3" id="KW-0597">Phosphoprotein</keyword>